<dbReference type="EMBL" id="PYMB01000001">
    <property type="protein sequence ID" value="PSW16798.1"/>
    <property type="molecule type" value="Genomic_DNA"/>
</dbReference>
<organism evidence="1 2">
    <name type="scientific">Photobacterium rosenbergii</name>
    <dbReference type="NCBI Taxonomy" id="294936"/>
    <lineage>
        <taxon>Bacteria</taxon>
        <taxon>Pseudomonadati</taxon>
        <taxon>Pseudomonadota</taxon>
        <taxon>Gammaproteobacteria</taxon>
        <taxon>Vibrionales</taxon>
        <taxon>Vibrionaceae</taxon>
        <taxon>Photobacterium</taxon>
    </lineage>
</organism>
<dbReference type="InterPro" id="IPR028082">
    <property type="entry name" value="Peripla_BP_I"/>
</dbReference>
<proteinExistence type="predicted"/>
<dbReference type="PANTHER" id="PTHR35271:SF1">
    <property type="entry name" value="ABC TRANSPORTER, SUBSTRATE-BINDING LIPOPROTEIN"/>
    <property type="match status" value="1"/>
</dbReference>
<comment type="caution">
    <text evidence="1">The sequence shown here is derived from an EMBL/GenBank/DDBJ whole genome shotgun (WGS) entry which is preliminary data.</text>
</comment>
<dbReference type="Pfam" id="PF04392">
    <property type="entry name" value="ABC_sub_bind"/>
    <property type="match status" value="1"/>
</dbReference>
<dbReference type="Proteomes" id="UP000241346">
    <property type="component" value="Unassembled WGS sequence"/>
</dbReference>
<sequence>MSGDAFADQYQSVTLDAQSTETKTVFMAVWRGCEEACQGFKDYLANNDYPAEVIVMNANRDRSKLEAILNEAKEMQPDLVVTWGTSVSKALLGTRNEYGEETKLGDIPALFMIVADPLGADIVEQHDKTGRPMLAGIRNRISEDVQIRAMREYFPVDKVGVVYSDAELNSNLNTQKLKQLAAEMDFEVVESLYLLDEEGKPLPDQFDARMQQLVNEGVDVVYVGSSSYNLANTDAFTQSAIEHGLPVASAYDSMVTKSSALISVSNKYYRVGQLAANQAVKILFDGAVPGEMPIAELSHFSISINMAVAREMALYPPIQLLRFANLVNATPVISRTDSEGNGRIMDGEAK</sequence>
<dbReference type="SUPFAM" id="SSF53822">
    <property type="entry name" value="Periplasmic binding protein-like I"/>
    <property type="match status" value="1"/>
</dbReference>
<gene>
    <name evidence="1" type="ORF">C9J01_03850</name>
</gene>
<reference evidence="1 2" key="1">
    <citation type="submission" date="2018-03" db="EMBL/GenBank/DDBJ databases">
        <title>Whole genome sequencing of Histamine producing bacteria.</title>
        <authorList>
            <person name="Butler K."/>
        </authorList>
    </citation>
    <scope>NUCLEOTIDE SEQUENCE [LARGE SCALE GENOMIC DNA]</scope>
    <source>
        <strain evidence="1 2">DSM 19138</strain>
    </source>
</reference>
<dbReference type="InterPro" id="IPR007487">
    <property type="entry name" value="ABC_transpt-TYRBP-like"/>
</dbReference>
<name>A0A2T3NMV6_9GAMM</name>
<dbReference type="CDD" id="cd06325">
    <property type="entry name" value="PBP1_ABC_unchar_transporter"/>
    <property type="match status" value="1"/>
</dbReference>
<evidence type="ECO:0000313" key="2">
    <source>
        <dbReference type="Proteomes" id="UP000241346"/>
    </source>
</evidence>
<dbReference type="AlphaFoldDB" id="A0A2T3NMV6"/>
<dbReference type="PANTHER" id="PTHR35271">
    <property type="entry name" value="ABC TRANSPORTER, SUBSTRATE-BINDING LIPOPROTEIN-RELATED"/>
    <property type="match status" value="1"/>
</dbReference>
<dbReference type="OrthoDB" id="9776955at2"/>
<evidence type="ECO:0000313" key="1">
    <source>
        <dbReference type="EMBL" id="PSW16798.1"/>
    </source>
</evidence>
<protein>
    <submittedName>
        <fullName evidence="1">ABC transporter substrate-binding protein</fullName>
    </submittedName>
</protein>
<accession>A0A2T3NMV6</accession>
<dbReference type="Gene3D" id="3.40.50.2300">
    <property type="match status" value="2"/>
</dbReference>